<evidence type="ECO:0000256" key="1">
    <source>
        <dbReference type="ARBA" id="ARBA00004167"/>
    </source>
</evidence>
<keyword evidence="3" id="KW-0812">Transmembrane</keyword>
<comment type="similarity">
    <text evidence="2">Belongs to the TrbI/VirB10 family.</text>
</comment>
<gene>
    <name evidence="6" type="ORF">DCG58_07725</name>
</gene>
<dbReference type="RefSeq" id="WP_272987987.1">
    <property type="nucleotide sequence ID" value="NZ_CAJWRG010000108.1"/>
</dbReference>
<protein>
    <recommendedName>
        <fullName evidence="8">Conjugal transfer protein TrbI</fullName>
    </recommendedName>
</protein>
<dbReference type="CDD" id="cd16429">
    <property type="entry name" value="VirB10"/>
    <property type="match status" value="1"/>
</dbReference>
<organism evidence="6 7">
    <name type="scientific">Hyphomonas adhaerens</name>
    <dbReference type="NCBI Taxonomy" id="81029"/>
    <lineage>
        <taxon>Bacteria</taxon>
        <taxon>Pseudomonadati</taxon>
        <taxon>Pseudomonadota</taxon>
        <taxon>Alphaproteobacteria</taxon>
        <taxon>Hyphomonadales</taxon>
        <taxon>Hyphomonadaceae</taxon>
        <taxon>Hyphomonas</taxon>
    </lineage>
</organism>
<evidence type="ECO:0000313" key="7">
    <source>
        <dbReference type="Proteomes" id="UP000259610"/>
    </source>
</evidence>
<evidence type="ECO:0000256" key="3">
    <source>
        <dbReference type="ARBA" id="ARBA00022692"/>
    </source>
</evidence>
<dbReference type="InterPro" id="IPR005498">
    <property type="entry name" value="T4SS_VirB10/TraB/TrbI"/>
</dbReference>
<dbReference type="Pfam" id="PF03743">
    <property type="entry name" value="TrbI"/>
    <property type="match status" value="1"/>
</dbReference>
<evidence type="ECO:0000256" key="5">
    <source>
        <dbReference type="ARBA" id="ARBA00023136"/>
    </source>
</evidence>
<keyword evidence="5" id="KW-0472">Membrane</keyword>
<reference evidence="6 7" key="1">
    <citation type="journal article" date="2018" name="Nat. Biotechnol.">
        <title>A standardized bacterial taxonomy based on genome phylogeny substantially revises the tree of life.</title>
        <authorList>
            <person name="Parks D.H."/>
            <person name="Chuvochina M."/>
            <person name="Waite D.W."/>
            <person name="Rinke C."/>
            <person name="Skarshewski A."/>
            <person name="Chaumeil P.A."/>
            <person name="Hugenholtz P."/>
        </authorList>
    </citation>
    <scope>NUCLEOTIDE SEQUENCE [LARGE SCALE GENOMIC DNA]</scope>
    <source>
        <strain evidence="6">UBA8733</strain>
    </source>
</reference>
<evidence type="ECO:0000313" key="6">
    <source>
        <dbReference type="EMBL" id="HAE27032.1"/>
    </source>
</evidence>
<dbReference type="Gene3D" id="2.40.128.260">
    <property type="entry name" value="Type IV secretion system, VirB10/TraB/TrbI"/>
    <property type="match status" value="1"/>
</dbReference>
<dbReference type="EMBL" id="DMAN01000167">
    <property type="protein sequence ID" value="HAE27032.1"/>
    <property type="molecule type" value="Genomic_DNA"/>
</dbReference>
<accession>A0A3B9GX81</accession>
<comment type="subcellular location">
    <subcellularLocation>
        <location evidence="1">Membrane</location>
        <topology evidence="1">Single-pass membrane protein</topology>
    </subcellularLocation>
</comment>
<dbReference type="AlphaFoldDB" id="A0A3B9GX81"/>
<dbReference type="InterPro" id="IPR042217">
    <property type="entry name" value="T4SS_VirB10/TrbI"/>
</dbReference>
<dbReference type="Proteomes" id="UP000259610">
    <property type="component" value="Unassembled WGS sequence"/>
</dbReference>
<keyword evidence="4" id="KW-1133">Transmembrane helix</keyword>
<name>A0A3B9GX81_9PROT</name>
<evidence type="ECO:0000256" key="4">
    <source>
        <dbReference type="ARBA" id="ARBA00022989"/>
    </source>
</evidence>
<evidence type="ECO:0008006" key="8">
    <source>
        <dbReference type="Google" id="ProtNLM"/>
    </source>
</evidence>
<proteinExistence type="inferred from homology"/>
<evidence type="ECO:0000256" key="2">
    <source>
        <dbReference type="ARBA" id="ARBA00010265"/>
    </source>
</evidence>
<dbReference type="GO" id="GO:0016020">
    <property type="term" value="C:membrane"/>
    <property type="evidence" value="ECO:0007669"/>
    <property type="project" value="UniProtKB-SubCell"/>
</dbReference>
<comment type="caution">
    <text evidence="6">The sequence shown here is derived from an EMBL/GenBank/DDBJ whole genome shotgun (WGS) entry which is preliminary data.</text>
</comment>
<sequence>MLVRTIEDLSDMLVRYNYTANLSRGNWAWEFARRNPALRDDAYAVLPQLETGTACHDIRLLKLRERDLAAESWGLLYFPDPGQTALSTDVFWSDQTFPRKIAVHVRERDPDEIDEIFEKGTRLCKIVHLTDAAGREHFLVKGANCSVQIRCSGKSLLCGEPVKMEFSVSGFDCPDEYIETLKRAHRVYDPEATSPTGHNPTADGLAALPKSYGEIAPEDDVLGPPLPGDLGTPILKAQREGRMGLPEQDAPAPDPMREQLTALEAELRAREAALSDAARGSGVFFQVGASAGSKTIGVSGAAAAAPSSLRFPDLSAFAPSDGSAFGSSLSEDPNRQVRKLDFLGTETDPSIYNPHRLESPVSPYQLMAGTIIPATLLTGVNSDLPGQVIAQVTSPVYDTVTGETVLVPQGAKLIGRYDSVIAFGQSRALLVWSRIIMPDGTSIRIDNLAGVDARGYAGLEDKVDYHSWKLLQGVALSTLLGVGSELASDDEGDIARALRRSAQTGANEAGQEIVRRNLDVQPSITIRPGWRLGVLVNKDIVLKPYEGGD</sequence>